<dbReference type="AlphaFoldDB" id="A0A413FI92"/>
<sequence>MRPVYYKVYDQGRYMGTYTATELQTMLHCGRQVPREYAADCQRYRGRYTFVLVNDSVGMSLQELAKAWDIERLRILRAAGRIT</sequence>
<proteinExistence type="predicted"/>
<organism evidence="1 2">
    <name type="scientific">Enterocloster asparagiformis</name>
    <dbReference type="NCBI Taxonomy" id="333367"/>
    <lineage>
        <taxon>Bacteria</taxon>
        <taxon>Bacillati</taxon>
        <taxon>Bacillota</taxon>
        <taxon>Clostridia</taxon>
        <taxon>Lachnospirales</taxon>
        <taxon>Lachnospiraceae</taxon>
        <taxon>Enterocloster</taxon>
    </lineage>
</organism>
<evidence type="ECO:0000313" key="1">
    <source>
        <dbReference type="EMBL" id="RGX30930.1"/>
    </source>
</evidence>
<reference evidence="1 2" key="1">
    <citation type="submission" date="2018-08" db="EMBL/GenBank/DDBJ databases">
        <title>A genome reference for cultivated species of the human gut microbiota.</title>
        <authorList>
            <person name="Zou Y."/>
            <person name="Xue W."/>
            <person name="Luo G."/>
        </authorList>
    </citation>
    <scope>NUCLEOTIDE SEQUENCE [LARGE SCALE GENOMIC DNA]</scope>
    <source>
        <strain evidence="1 2">AF04-15</strain>
    </source>
</reference>
<accession>A0A413FI92</accession>
<gene>
    <name evidence="1" type="ORF">DWV29_07120</name>
</gene>
<dbReference type="OrthoDB" id="2085482at2"/>
<evidence type="ECO:0000313" key="2">
    <source>
        <dbReference type="Proteomes" id="UP000283880"/>
    </source>
</evidence>
<name>A0A413FI92_9FIRM</name>
<protein>
    <submittedName>
        <fullName evidence="1">Uncharacterized protein</fullName>
    </submittedName>
</protein>
<dbReference type="EMBL" id="QSBM01000004">
    <property type="protein sequence ID" value="RGX30930.1"/>
    <property type="molecule type" value="Genomic_DNA"/>
</dbReference>
<dbReference type="Proteomes" id="UP000283880">
    <property type="component" value="Unassembled WGS sequence"/>
</dbReference>
<comment type="caution">
    <text evidence="1">The sequence shown here is derived from an EMBL/GenBank/DDBJ whole genome shotgun (WGS) entry which is preliminary data.</text>
</comment>
<dbReference type="RefSeq" id="WP_117777215.1">
    <property type="nucleotide sequence ID" value="NZ_JAWYJI010000037.1"/>
</dbReference>